<keyword evidence="7 12" id="KW-0560">Oxidoreductase</keyword>
<gene>
    <name evidence="13" type="primary">metF</name>
    <name evidence="13" type="ORF">D1224_10035</name>
</gene>
<comment type="caution">
    <text evidence="13">The sequence shown here is derived from an EMBL/GenBank/DDBJ whole genome shotgun (WGS) entry which is preliminary data.</text>
</comment>
<keyword evidence="5 12" id="KW-0285">Flavoprotein</keyword>
<evidence type="ECO:0000256" key="7">
    <source>
        <dbReference type="ARBA" id="ARBA00023002"/>
    </source>
</evidence>
<dbReference type="GO" id="GO:0009086">
    <property type="term" value="P:methionine biosynthetic process"/>
    <property type="evidence" value="ECO:0007669"/>
    <property type="project" value="UniProtKB-KW"/>
</dbReference>
<organism evidence="13 14">
    <name type="scientific">Henriciella barbarensis</name>
    <dbReference type="NCBI Taxonomy" id="86342"/>
    <lineage>
        <taxon>Bacteria</taxon>
        <taxon>Pseudomonadati</taxon>
        <taxon>Pseudomonadota</taxon>
        <taxon>Alphaproteobacteria</taxon>
        <taxon>Hyphomonadales</taxon>
        <taxon>Hyphomonadaceae</taxon>
        <taxon>Henriciella</taxon>
    </lineage>
</organism>
<evidence type="ECO:0000256" key="6">
    <source>
        <dbReference type="ARBA" id="ARBA00022827"/>
    </source>
</evidence>
<dbReference type="InterPro" id="IPR029041">
    <property type="entry name" value="FAD-linked_oxidoreductase-like"/>
</dbReference>
<dbReference type="Proteomes" id="UP000265431">
    <property type="component" value="Unassembled WGS sequence"/>
</dbReference>
<evidence type="ECO:0000256" key="8">
    <source>
        <dbReference type="ARBA" id="ARBA00023027"/>
    </source>
</evidence>
<evidence type="ECO:0000256" key="2">
    <source>
        <dbReference type="ARBA" id="ARBA00004777"/>
    </source>
</evidence>
<evidence type="ECO:0000256" key="1">
    <source>
        <dbReference type="ARBA" id="ARBA00001974"/>
    </source>
</evidence>
<dbReference type="OrthoDB" id="9812555at2"/>
<evidence type="ECO:0000256" key="3">
    <source>
        <dbReference type="ARBA" id="ARBA00006743"/>
    </source>
</evidence>
<name>A0A399QZH8_9PROT</name>
<evidence type="ECO:0000256" key="5">
    <source>
        <dbReference type="ARBA" id="ARBA00022630"/>
    </source>
</evidence>
<dbReference type="RefSeq" id="WP_119379735.1">
    <property type="nucleotide sequence ID" value="NZ_QWGB01000005.1"/>
</dbReference>
<dbReference type="PANTHER" id="PTHR45754">
    <property type="entry name" value="METHYLENETETRAHYDROFOLATE REDUCTASE"/>
    <property type="match status" value="1"/>
</dbReference>
<accession>A0A399QZH8</accession>
<evidence type="ECO:0000256" key="11">
    <source>
        <dbReference type="ARBA" id="ARBA00048628"/>
    </source>
</evidence>
<comment type="catalytic activity">
    <reaction evidence="11">
        <text>(6S)-5-methyl-5,6,7,8-tetrahydrofolate + NAD(+) = (6R)-5,10-methylene-5,6,7,8-tetrahydrofolate + NADH + H(+)</text>
        <dbReference type="Rhea" id="RHEA:19821"/>
        <dbReference type="ChEBI" id="CHEBI:15378"/>
        <dbReference type="ChEBI" id="CHEBI:15636"/>
        <dbReference type="ChEBI" id="CHEBI:18608"/>
        <dbReference type="ChEBI" id="CHEBI:57540"/>
        <dbReference type="ChEBI" id="CHEBI:57945"/>
        <dbReference type="EC" id="1.5.1.54"/>
    </reaction>
    <physiologicalReaction direction="right-to-left" evidence="11">
        <dbReference type="Rhea" id="RHEA:19823"/>
    </physiologicalReaction>
</comment>
<dbReference type="GO" id="GO:0035999">
    <property type="term" value="P:tetrahydrofolate interconversion"/>
    <property type="evidence" value="ECO:0007669"/>
    <property type="project" value="UniProtKB-UniPathway"/>
</dbReference>
<keyword evidence="6 12" id="KW-0274">FAD</keyword>
<dbReference type="AlphaFoldDB" id="A0A399QZH8"/>
<dbReference type="UniPathway" id="UPA00193"/>
<evidence type="ECO:0000313" key="13">
    <source>
        <dbReference type="EMBL" id="RIJ24546.1"/>
    </source>
</evidence>
<dbReference type="InterPro" id="IPR004620">
    <property type="entry name" value="MTHF_reductase_bac"/>
</dbReference>
<evidence type="ECO:0000256" key="10">
    <source>
        <dbReference type="ARBA" id="ARBA00034478"/>
    </source>
</evidence>
<dbReference type="GO" id="GO:0005829">
    <property type="term" value="C:cytosol"/>
    <property type="evidence" value="ECO:0007669"/>
    <property type="project" value="InterPro"/>
</dbReference>
<comment type="pathway">
    <text evidence="2 12">One-carbon metabolism; tetrahydrofolate interconversion.</text>
</comment>
<comment type="pathway">
    <text evidence="10">Amino-acid biosynthesis; L-methionine biosynthesis via de novo pathway.</text>
</comment>
<keyword evidence="14" id="KW-1185">Reference proteome</keyword>
<evidence type="ECO:0000313" key="14">
    <source>
        <dbReference type="Proteomes" id="UP000265431"/>
    </source>
</evidence>
<evidence type="ECO:0000256" key="4">
    <source>
        <dbReference type="ARBA" id="ARBA00022605"/>
    </source>
</evidence>
<dbReference type="PANTHER" id="PTHR45754:SF3">
    <property type="entry name" value="METHYLENETETRAHYDROFOLATE REDUCTASE (NADPH)"/>
    <property type="match status" value="1"/>
</dbReference>
<comment type="similarity">
    <text evidence="3 12">Belongs to the methylenetetrahydrofolate reductase family.</text>
</comment>
<dbReference type="EC" id="1.5.1.54" evidence="12"/>
<comment type="cofactor">
    <cofactor evidence="1 12">
        <name>FAD</name>
        <dbReference type="ChEBI" id="CHEBI:57692"/>
    </cofactor>
</comment>
<proteinExistence type="inferred from homology"/>
<protein>
    <recommendedName>
        <fullName evidence="12">Methylenetetrahydrofolate reductase</fullName>
        <ecNumber evidence="12">1.5.1.54</ecNumber>
    </recommendedName>
</protein>
<dbReference type="SUPFAM" id="SSF51730">
    <property type="entry name" value="FAD-linked oxidoreductase"/>
    <property type="match status" value="1"/>
</dbReference>
<keyword evidence="4" id="KW-0028">Amino-acid biosynthesis</keyword>
<dbReference type="InterPro" id="IPR003171">
    <property type="entry name" value="Mehydrof_redctse-like"/>
</dbReference>
<dbReference type="GO" id="GO:0106312">
    <property type="term" value="F:methylenetetrahydrofolate reductase (NADH) activity"/>
    <property type="evidence" value="ECO:0007669"/>
    <property type="project" value="UniProtKB-EC"/>
</dbReference>
<dbReference type="NCBIfam" id="TIGR00676">
    <property type="entry name" value="fadh2"/>
    <property type="match status" value="1"/>
</dbReference>
<dbReference type="CDD" id="cd00537">
    <property type="entry name" value="MTHFR"/>
    <property type="match status" value="1"/>
</dbReference>
<evidence type="ECO:0000256" key="12">
    <source>
        <dbReference type="RuleBase" id="RU003862"/>
    </source>
</evidence>
<dbReference type="GO" id="GO:0071949">
    <property type="term" value="F:FAD binding"/>
    <property type="evidence" value="ECO:0007669"/>
    <property type="project" value="TreeGrafter"/>
</dbReference>
<dbReference type="Pfam" id="PF02219">
    <property type="entry name" value="MTHFR"/>
    <property type="match status" value="1"/>
</dbReference>
<evidence type="ECO:0000256" key="9">
    <source>
        <dbReference type="ARBA" id="ARBA00023167"/>
    </source>
</evidence>
<dbReference type="EMBL" id="QWGB01000005">
    <property type="protein sequence ID" value="RIJ24546.1"/>
    <property type="molecule type" value="Genomic_DNA"/>
</dbReference>
<keyword evidence="8" id="KW-0520">NAD</keyword>
<reference evidence="13 14" key="1">
    <citation type="submission" date="2018-08" db="EMBL/GenBank/DDBJ databases">
        <title>Henriciella mobilis sp. nov., isolated from seawater.</title>
        <authorList>
            <person name="Cheng H."/>
            <person name="Wu Y.-H."/>
            <person name="Xu X.-W."/>
            <person name="Guo L.-L."/>
        </authorList>
    </citation>
    <scope>NUCLEOTIDE SEQUENCE [LARGE SCALE GENOMIC DNA]</scope>
    <source>
        <strain evidence="13 14">CCUG66934</strain>
    </source>
</reference>
<keyword evidence="9" id="KW-0486">Methionine biosynthesis</keyword>
<sequence>MSHLSVATRQAEERPRVSFEFFPPKNETMDERLWECVRRLEPMQPDFVSVTYGAGGSTRERTHDTVARIASETSLIPAAHLTCVSATKEDVLQTAEDYWEAGVRHIVALRGDSPDGMGAEWKQAPGGFQNVIELIESLRAHRPDLGKVFEVSVACYPEPHPDTRGWEFDLAHLKAKQDAGADRAITQFFFEPDIYFEFLDRARNAGITMPIVPGIMLQPNFNGLKRIAGLCGASVPDWLHKLYEGLDDDADTRDLITANIAAELCHKLADGGVTQFHFYTLNRANLALSTCHLLGLKPATAEAA</sequence>
<dbReference type="Gene3D" id="3.20.20.220">
    <property type="match status" value="1"/>
</dbReference>